<feature type="transmembrane region" description="Helical" evidence="1">
    <location>
        <begin position="30"/>
        <end position="48"/>
    </location>
</feature>
<feature type="transmembrane region" description="Helical" evidence="1">
    <location>
        <begin position="127"/>
        <end position="148"/>
    </location>
</feature>
<evidence type="ECO:0000313" key="3">
    <source>
        <dbReference type="Proteomes" id="UP000191153"/>
    </source>
</evidence>
<dbReference type="Pfam" id="PF02592">
    <property type="entry name" value="Vut_1"/>
    <property type="match status" value="1"/>
</dbReference>
<dbReference type="STRING" id="180163.SAMN02745174_02027"/>
<comment type="subcellular location">
    <subcellularLocation>
        <location evidence="1">Cell membrane</location>
        <topology evidence="1">Multi-pass membrane protein</topology>
    </subcellularLocation>
</comment>
<dbReference type="PANTHER" id="PTHR34300:SF2">
    <property type="entry name" value="QUEUOSINE PRECURSOR TRANSPORTER-RELATED"/>
    <property type="match status" value="1"/>
</dbReference>
<keyword evidence="3" id="KW-1185">Reference proteome</keyword>
<feature type="transmembrane region" description="Helical" evidence="1">
    <location>
        <begin position="6"/>
        <end position="23"/>
    </location>
</feature>
<evidence type="ECO:0000313" key="2">
    <source>
        <dbReference type="EMBL" id="SJZ94763.1"/>
    </source>
</evidence>
<proteinExistence type="inferred from homology"/>
<dbReference type="HAMAP" id="MF_02088">
    <property type="entry name" value="Q_prec_transport"/>
    <property type="match status" value="1"/>
</dbReference>
<reference evidence="2 3" key="1">
    <citation type="submission" date="2017-02" db="EMBL/GenBank/DDBJ databases">
        <authorList>
            <person name="Peterson S.W."/>
        </authorList>
    </citation>
    <scope>NUCLEOTIDE SEQUENCE [LARGE SCALE GENOMIC DNA]</scope>
    <source>
        <strain evidence="2 3">ATCC 700028</strain>
    </source>
</reference>
<organism evidence="2 3">
    <name type="scientific">Cetobacterium ceti</name>
    <dbReference type="NCBI Taxonomy" id="180163"/>
    <lineage>
        <taxon>Bacteria</taxon>
        <taxon>Fusobacteriati</taxon>
        <taxon>Fusobacteriota</taxon>
        <taxon>Fusobacteriia</taxon>
        <taxon>Fusobacteriales</taxon>
        <taxon>Fusobacteriaceae</taxon>
        <taxon>Cetobacterium</taxon>
    </lineage>
</organism>
<dbReference type="OrthoDB" id="9805479at2"/>
<keyword evidence="1" id="KW-1003">Cell membrane</keyword>
<accession>A0A1T4PT86</accession>
<dbReference type="Proteomes" id="UP000191153">
    <property type="component" value="Unassembled WGS sequence"/>
</dbReference>
<dbReference type="EMBL" id="FUWX01000016">
    <property type="protein sequence ID" value="SJZ94763.1"/>
    <property type="molecule type" value="Genomic_DNA"/>
</dbReference>
<dbReference type="GO" id="GO:0005886">
    <property type="term" value="C:plasma membrane"/>
    <property type="evidence" value="ECO:0007669"/>
    <property type="project" value="UniProtKB-SubCell"/>
</dbReference>
<feature type="transmembrane region" description="Helical" evidence="1">
    <location>
        <begin position="201"/>
        <end position="221"/>
    </location>
</feature>
<dbReference type="AlphaFoldDB" id="A0A1T4PT86"/>
<feature type="transmembrane region" description="Helical" evidence="1">
    <location>
        <begin position="169"/>
        <end position="189"/>
    </location>
</feature>
<keyword evidence="1" id="KW-1133">Transmembrane helix</keyword>
<dbReference type="RefSeq" id="WP_078694480.1">
    <property type="nucleotide sequence ID" value="NZ_FUWX01000016.1"/>
</dbReference>
<dbReference type="PANTHER" id="PTHR34300">
    <property type="entry name" value="QUEUOSINE PRECURSOR TRANSPORTER-RELATED"/>
    <property type="match status" value="1"/>
</dbReference>
<protein>
    <recommendedName>
        <fullName evidence="1">Probable queuosine precursor transporter</fullName>
        <shortName evidence="1">Q precursor transporter</shortName>
    </recommendedName>
</protein>
<sequence length="240" mass="27558">MRNELLWALLLIVNFGSIMFIYTKYGKLGLYIWVPISTILANIQVVLLVDLFGFGTTLGNILYAGGFLVTDILSENYSEKDAKNAVKIGFFTMAVTAVIMKIAIMFVPTNVEAGINNFKSVKLIFDFMPRIMFAGLLAYGISQNHDVWAYEFWRKRFPETKHIWIRNNLSTMVSQLIDNLVFTLVAFYGVYPKEVLIEIYWVTYFMKFVVAALDTPFVYLANYLKRRGKIKEVLLSETSV</sequence>
<keyword evidence="1" id="KW-0813">Transport</keyword>
<feature type="transmembrane region" description="Helical" evidence="1">
    <location>
        <begin position="54"/>
        <end position="73"/>
    </location>
</feature>
<comment type="similarity">
    <text evidence="1">Belongs to the vitamin uptake transporter (VUT/ECF) (TC 2.A.88) family. Q precursor transporter subfamily.</text>
</comment>
<keyword evidence="1" id="KW-0812">Transmembrane</keyword>
<gene>
    <name evidence="2" type="ORF">SAMN02745174_02027</name>
</gene>
<keyword evidence="1" id="KW-0472">Membrane</keyword>
<dbReference type="InterPro" id="IPR003744">
    <property type="entry name" value="YhhQ"/>
</dbReference>
<feature type="transmembrane region" description="Helical" evidence="1">
    <location>
        <begin position="85"/>
        <end position="107"/>
    </location>
</feature>
<name>A0A1T4PT86_9FUSO</name>
<dbReference type="NCBIfam" id="TIGR00697">
    <property type="entry name" value="queuosine precursor transporter"/>
    <property type="match status" value="1"/>
</dbReference>
<evidence type="ECO:0000256" key="1">
    <source>
        <dbReference type="HAMAP-Rule" id="MF_02088"/>
    </source>
</evidence>
<dbReference type="GO" id="GO:0022857">
    <property type="term" value="F:transmembrane transporter activity"/>
    <property type="evidence" value="ECO:0007669"/>
    <property type="project" value="UniProtKB-UniRule"/>
</dbReference>
<comment type="function">
    <text evidence="1">Involved in the import of queuosine (Q) precursors, required for Q precursor salvage.</text>
</comment>